<organism evidence="2 3">
    <name type="scientific">Heterobasidion irregulare (strain TC 32-1)</name>
    <dbReference type="NCBI Taxonomy" id="747525"/>
    <lineage>
        <taxon>Eukaryota</taxon>
        <taxon>Fungi</taxon>
        <taxon>Dikarya</taxon>
        <taxon>Basidiomycota</taxon>
        <taxon>Agaricomycotina</taxon>
        <taxon>Agaricomycetes</taxon>
        <taxon>Russulales</taxon>
        <taxon>Bondarzewiaceae</taxon>
        <taxon>Heterobasidion</taxon>
        <taxon>Heterobasidion annosum species complex</taxon>
    </lineage>
</organism>
<name>W4K4B2_HETIT</name>
<dbReference type="AlphaFoldDB" id="W4K4B2"/>
<reference evidence="2 3" key="1">
    <citation type="journal article" date="2012" name="New Phytol.">
        <title>Insight into trade-off between wood decay and parasitism from the genome of a fungal forest pathogen.</title>
        <authorList>
            <person name="Olson A."/>
            <person name="Aerts A."/>
            <person name="Asiegbu F."/>
            <person name="Belbahri L."/>
            <person name="Bouzid O."/>
            <person name="Broberg A."/>
            <person name="Canback B."/>
            <person name="Coutinho P.M."/>
            <person name="Cullen D."/>
            <person name="Dalman K."/>
            <person name="Deflorio G."/>
            <person name="van Diepen L.T."/>
            <person name="Dunand C."/>
            <person name="Duplessis S."/>
            <person name="Durling M."/>
            <person name="Gonthier P."/>
            <person name="Grimwood J."/>
            <person name="Fossdal C.G."/>
            <person name="Hansson D."/>
            <person name="Henrissat B."/>
            <person name="Hietala A."/>
            <person name="Himmelstrand K."/>
            <person name="Hoffmeister D."/>
            <person name="Hogberg N."/>
            <person name="James T.Y."/>
            <person name="Karlsson M."/>
            <person name="Kohler A."/>
            <person name="Kues U."/>
            <person name="Lee Y.H."/>
            <person name="Lin Y.C."/>
            <person name="Lind M."/>
            <person name="Lindquist E."/>
            <person name="Lombard V."/>
            <person name="Lucas S."/>
            <person name="Lunden K."/>
            <person name="Morin E."/>
            <person name="Murat C."/>
            <person name="Park J."/>
            <person name="Raffaello T."/>
            <person name="Rouze P."/>
            <person name="Salamov A."/>
            <person name="Schmutz J."/>
            <person name="Solheim H."/>
            <person name="Stahlberg J."/>
            <person name="Velez H."/>
            <person name="de Vries R.P."/>
            <person name="Wiebenga A."/>
            <person name="Woodward S."/>
            <person name="Yakovlev I."/>
            <person name="Garbelotto M."/>
            <person name="Martin F."/>
            <person name="Grigoriev I.V."/>
            <person name="Stenlid J."/>
        </authorList>
    </citation>
    <scope>NUCLEOTIDE SEQUENCE [LARGE SCALE GENOMIC DNA]</scope>
    <source>
        <strain evidence="2 3">TC 32-1</strain>
    </source>
</reference>
<dbReference type="RefSeq" id="XP_009548694.1">
    <property type="nucleotide sequence ID" value="XM_009550399.1"/>
</dbReference>
<evidence type="ECO:0000313" key="2">
    <source>
        <dbReference type="EMBL" id="ETW80180.1"/>
    </source>
</evidence>
<dbReference type="KEGG" id="hir:HETIRDRAFT_322917"/>
<feature type="compositionally biased region" description="Low complexity" evidence="1">
    <location>
        <begin position="56"/>
        <end position="67"/>
    </location>
</feature>
<sequence length="76" mass="8113">MLQLNNLFKFLPPNTFVLSSGSKSTTPSATDTWLQPLPLVDNLSSLCDESIVYGESTSQASSSLSSSLIDTANKCL</sequence>
<evidence type="ECO:0000313" key="3">
    <source>
        <dbReference type="Proteomes" id="UP000030671"/>
    </source>
</evidence>
<keyword evidence="3" id="KW-1185">Reference proteome</keyword>
<dbReference type="InParanoid" id="W4K4B2"/>
<gene>
    <name evidence="2" type="ORF">HETIRDRAFT_322917</name>
</gene>
<evidence type="ECO:0000256" key="1">
    <source>
        <dbReference type="SAM" id="MobiDB-lite"/>
    </source>
</evidence>
<feature type="region of interest" description="Disordered" evidence="1">
    <location>
        <begin position="56"/>
        <end position="76"/>
    </location>
</feature>
<protein>
    <submittedName>
        <fullName evidence="2">Uncharacterized protein</fullName>
    </submittedName>
</protein>
<proteinExistence type="predicted"/>
<accession>W4K4B2</accession>
<dbReference type="Proteomes" id="UP000030671">
    <property type="component" value="Unassembled WGS sequence"/>
</dbReference>
<dbReference type="GeneID" id="20670916"/>
<dbReference type="EMBL" id="KI925460">
    <property type="protein sequence ID" value="ETW80180.1"/>
    <property type="molecule type" value="Genomic_DNA"/>
</dbReference>
<dbReference type="HOGENOM" id="CLU_2654792_0_0_1"/>